<organism evidence="6 7">
    <name type="scientific">Tuber magnatum</name>
    <name type="common">white Piedmont truffle</name>
    <dbReference type="NCBI Taxonomy" id="42249"/>
    <lineage>
        <taxon>Eukaryota</taxon>
        <taxon>Fungi</taxon>
        <taxon>Dikarya</taxon>
        <taxon>Ascomycota</taxon>
        <taxon>Pezizomycotina</taxon>
        <taxon>Pezizomycetes</taxon>
        <taxon>Pezizales</taxon>
        <taxon>Tuberaceae</taxon>
        <taxon>Tuber</taxon>
    </lineage>
</organism>
<dbReference type="InterPro" id="IPR016024">
    <property type="entry name" value="ARM-type_fold"/>
</dbReference>
<accession>A0A317SQY8</accession>
<dbReference type="SUPFAM" id="SSF48371">
    <property type="entry name" value="ARM repeat"/>
    <property type="match status" value="1"/>
</dbReference>
<dbReference type="STRING" id="42249.A0A317SQY8"/>
<keyword evidence="7" id="KW-1185">Reference proteome</keyword>
<dbReference type="InterPro" id="IPR007205">
    <property type="entry name" value="Protein_HGH1_N"/>
</dbReference>
<feature type="compositionally biased region" description="Acidic residues" evidence="3">
    <location>
        <begin position="344"/>
        <end position="356"/>
    </location>
</feature>
<gene>
    <name evidence="6" type="ORF">C7212DRAFT_296275</name>
</gene>
<dbReference type="AlphaFoldDB" id="A0A317SQY8"/>
<dbReference type="PANTHER" id="PTHR13387:SF9">
    <property type="entry name" value="PROTEIN HGH1 HOMOLOG"/>
    <property type="match status" value="1"/>
</dbReference>
<dbReference type="Pfam" id="PF04064">
    <property type="entry name" value="DUF384"/>
    <property type="match status" value="1"/>
</dbReference>
<feature type="domain" description="Protein HGH1 C-terminal" evidence="5">
    <location>
        <begin position="285"/>
        <end position="339"/>
    </location>
</feature>
<dbReference type="OrthoDB" id="338814at2759"/>
<reference evidence="6 7" key="1">
    <citation type="submission" date="2018-03" db="EMBL/GenBank/DDBJ databases">
        <title>Genomes of Pezizomycetes fungi and the evolution of truffles.</title>
        <authorList>
            <person name="Murat C."/>
            <person name="Payen T."/>
            <person name="Noel B."/>
            <person name="Kuo A."/>
            <person name="Martin F.M."/>
        </authorList>
    </citation>
    <scope>NUCLEOTIDE SEQUENCE [LARGE SCALE GENOMIC DNA]</scope>
    <source>
        <strain evidence="6">091103-1</strain>
    </source>
</reference>
<feature type="region of interest" description="Disordered" evidence="3">
    <location>
        <begin position="335"/>
        <end position="356"/>
    </location>
</feature>
<evidence type="ECO:0000256" key="1">
    <source>
        <dbReference type="ARBA" id="ARBA00006712"/>
    </source>
</evidence>
<dbReference type="EMBL" id="PYWC01000045">
    <property type="protein sequence ID" value="PWW75501.1"/>
    <property type="molecule type" value="Genomic_DNA"/>
</dbReference>
<evidence type="ECO:0000256" key="3">
    <source>
        <dbReference type="SAM" id="MobiDB-lite"/>
    </source>
</evidence>
<evidence type="ECO:0000313" key="6">
    <source>
        <dbReference type="EMBL" id="PWW75501.1"/>
    </source>
</evidence>
<dbReference type="InterPro" id="IPR007206">
    <property type="entry name" value="Protein_HGH1_C"/>
</dbReference>
<evidence type="ECO:0000313" key="7">
    <source>
        <dbReference type="Proteomes" id="UP000246991"/>
    </source>
</evidence>
<proteinExistence type="inferred from homology"/>
<evidence type="ECO:0000259" key="5">
    <source>
        <dbReference type="Pfam" id="PF04064"/>
    </source>
</evidence>
<dbReference type="Proteomes" id="UP000246991">
    <property type="component" value="Unassembled WGS sequence"/>
</dbReference>
<evidence type="ECO:0000259" key="4">
    <source>
        <dbReference type="Pfam" id="PF04063"/>
    </source>
</evidence>
<dbReference type="PANTHER" id="PTHR13387">
    <property type="entry name" value="PROTEIN HGH1 HOMOLOG"/>
    <property type="match status" value="1"/>
</dbReference>
<dbReference type="InterPro" id="IPR011989">
    <property type="entry name" value="ARM-like"/>
</dbReference>
<sequence length="361" mass="40327">MPTELEELVDFLGSPRPEVRQMALEHLVGYSQGPQNSVFKPEGLKPIKNLKVLVNDIAPRAKNALTILINLSSDPPILTSLATDTPFLEALLTQITNLSNPNADLASMLLANLAKSDSIQSLITLARPLLAKEVSTSDNAMDQLLDLFVRGADKKLNEEACFDFLSYFFADVSRLGKGREYFVRRRGYDGVVPISKVIVFTECGSLVRRKGVASAIKNSCFDIPSHKTFLAEDGINLLPYILLPIMGPEEYPEDEMLEMPSEVQLLPPDKERESDKDIIVTHLETILLLTTTREAREYLRRVNVYCIVREVHKLVENESVGEACDRIVQVLMRDEEPEEKVKEAEEEGGDDGDDDAIVEIL</sequence>
<dbReference type="Gene3D" id="1.25.10.10">
    <property type="entry name" value="Leucine-rich Repeat Variant"/>
    <property type="match status" value="1"/>
</dbReference>
<name>A0A317SQY8_9PEZI</name>
<comment type="caution">
    <text evidence="6">The sequence shown here is derived from an EMBL/GenBank/DDBJ whole genome shotgun (WGS) entry which is preliminary data.</text>
</comment>
<comment type="similarity">
    <text evidence="1">Belongs to the HGH1 family.</text>
</comment>
<dbReference type="Pfam" id="PF04063">
    <property type="entry name" value="DUF383"/>
    <property type="match status" value="1"/>
</dbReference>
<protein>
    <recommendedName>
        <fullName evidence="2">Protein HGH1 homolog</fullName>
    </recommendedName>
</protein>
<dbReference type="InterPro" id="IPR039717">
    <property type="entry name" value="Hgh1"/>
</dbReference>
<evidence type="ECO:0000256" key="2">
    <source>
        <dbReference type="ARBA" id="ARBA00014076"/>
    </source>
</evidence>
<feature type="domain" description="Protein HGH1 N-terminal" evidence="4">
    <location>
        <begin position="94"/>
        <end position="279"/>
    </location>
</feature>